<keyword evidence="1" id="KW-0614">Plasmid</keyword>
<reference evidence="1" key="1">
    <citation type="submission" date="2018-10" db="EMBL/GenBank/DDBJ databases">
        <title>Proteus mirabilis strain HFK418 plasmid pHFK418-NDM, complete sequence.</title>
        <authorList>
            <person name="Dong D."/>
            <person name="Jia N."/>
            <person name="Zhang H."/>
            <person name="Zhao H."/>
            <person name="Liu Z."/>
            <person name="Zhu Y."/>
        </authorList>
    </citation>
    <scope>NUCLEOTIDE SEQUENCE</scope>
    <source>
        <strain evidence="1">HFK418</strain>
        <plasmid evidence="1">pHFK418-NDM</plasmid>
    </source>
</reference>
<evidence type="ECO:0000313" key="1">
    <source>
        <dbReference type="EMBL" id="AXN76535.1"/>
    </source>
</evidence>
<name>A0A346FVN5_PROMI</name>
<accession>A0A346FVN5</accession>
<dbReference type="EMBL" id="MH491967">
    <property type="protein sequence ID" value="AXN76535.1"/>
    <property type="molecule type" value="Genomic_DNA"/>
</dbReference>
<sequence>MSFELSYQYLRSIKHLLCDSNKTKHYHGKCPFCKSIIEIAEVFTSQTKVMNNFIVPELNEKGIMIGKCHNYNCRYYFKLEVFNPDLSCFNSGATKKDNYIYVDNETKKIDEYEFVKSMEEIIDTNNIFKNRNDNYNFDNHPLYICNTCERNLEPIAYSDLEIKWHTISKKYYNYINWSLGKGGCSPKNIVINFPINCPCGDQHIAKFVSSYHENPYFDNHEFSLLDIYGSKPLTEHVFAVHSKTTVMNWLYKLIARWNFLFDKIYLISPFVSYQFAKKDQRVDTWLEIINRTDPLKTLISTKGKEVNSFKNAYSEINEISYKELVSYGLGSNLVESVKKNNKFHAKVYCGISNGVCEVLSGSVNLTEGPTPEVINFNRIFDSKKAYDMFLKPLGIDDISNELNTLNTRDYSLFFDEKRDFSPIEFYKEDYIDYVINNIIPKPLVI</sequence>
<dbReference type="AlphaFoldDB" id="A0A346FVN5"/>
<proteinExistence type="predicted"/>
<dbReference type="Gene3D" id="3.30.870.10">
    <property type="entry name" value="Endonuclease Chain A"/>
    <property type="match status" value="1"/>
</dbReference>
<dbReference type="RefSeq" id="WP_159287635.1">
    <property type="nucleotide sequence ID" value="NZ_CP046050.1"/>
</dbReference>
<organism evidence="1">
    <name type="scientific">Proteus mirabilis</name>
    <dbReference type="NCBI Taxonomy" id="584"/>
    <lineage>
        <taxon>Bacteria</taxon>
        <taxon>Pseudomonadati</taxon>
        <taxon>Pseudomonadota</taxon>
        <taxon>Gammaproteobacteria</taxon>
        <taxon>Enterobacterales</taxon>
        <taxon>Morganellaceae</taxon>
        <taxon>Proteus</taxon>
    </lineage>
</organism>
<protein>
    <submittedName>
        <fullName evidence="1">Uncharacterized protein</fullName>
    </submittedName>
</protein>
<geneLocation type="plasmid" evidence="1">
    <name>pHFK418-NDM</name>
</geneLocation>